<dbReference type="InterPro" id="IPR052526">
    <property type="entry name" value="HTH-type_Bedaq_tolerance"/>
</dbReference>
<dbReference type="InterPro" id="IPR036390">
    <property type="entry name" value="WH_DNA-bd_sf"/>
</dbReference>
<dbReference type="PROSITE" id="PS01117">
    <property type="entry name" value="HTH_MARR_1"/>
    <property type="match status" value="1"/>
</dbReference>
<evidence type="ECO:0000256" key="2">
    <source>
        <dbReference type="ARBA" id="ARBA00023125"/>
    </source>
</evidence>
<evidence type="ECO:0000313" key="5">
    <source>
        <dbReference type="EMBL" id="TDP43048.1"/>
    </source>
</evidence>
<organism evidence="5 6">
    <name type="scientific">Nocardia ignorata</name>
    <dbReference type="NCBI Taxonomy" id="145285"/>
    <lineage>
        <taxon>Bacteria</taxon>
        <taxon>Bacillati</taxon>
        <taxon>Actinomycetota</taxon>
        <taxon>Actinomycetes</taxon>
        <taxon>Mycobacteriales</taxon>
        <taxon>Nocardiaceae</taxon>
        <taxon>Nocardia</taxon>
    </lineage>
</organism>
<feature type="domain" description="HTH marR-type" evidence="4">
    <location>
        <begin position="5"/>
        <end position="139"/>
    </location>
</feature>
<dbReference type="GO" id="GO:0003677">
    <property type="term" value="F:DNA binding"/>
    <property type="evidence" value="ECO:0007669"/>
    <property type="project" value="UniProtKB-KW"/>
</dbReference>
<name>A0A4R6PVY1_NOCIG</name>
<dbReference type="SUPFAM" id="SSF46785">
    <property type="entry name" value="Winged helix' DNA-binding domain"/>
    <property type="match status" value="1"/>
</dbReference>
<dbReference type="Pfam" id="PF12802">
    <property type="entry name" value="MarR_2"/>
    <property type="match status" value="1"/>
</dbReference>
<protein>
    <submittedName>
        <fullName evidence="5">DNA-binding MarR family transcriptional regulator</fullName>
    </submittedName>
</protein>
<keyword evidence="6" id="KW-1185">Reference proteome</keyword>
<sequence>MPADELNLGVLLFIPYREMERRVLDALSEGGFDDLTQAQARLVARIGPDGSRLTDLAAQAQVTKQTAGVLVDQLVRAGYLRREPDPSDGRARLLRLSDKGTRAVEVANRAARQVESEWLAHLGPRRSTALRGALEELRKITDQYR</sequence>
<keyword evidence="3" id="KW-0804">Transcription</keyword>
<evidence type="ECO:0000256" key="1">
    <source>
        <dbReference type="ARBA" id="ARBA00023015"/>
    </source>
</evidence>
<keyword evidence="1" id="KW-0805">Transcription regulation</keyword>
<gene>
    <name evidence="5" type="ORF">DFR75_1012168</name>
</gene>
<dbReference type="PANTHER" id="PTHR39515">
    <property type="entry name" value="CONSERVED PROTEIN"/>
    <property type="match status" value="1"/>
</dbReference>
<dbReference type="Proteomes" id="UP000295087">
    <property type="component" value="Unassembled WGS sequence"/>
</dbReference>
<dbReference type="InterPro" id="IPR000835">
    <property type="entry name" value="HTH_MarR-typ"/>
</dbReference>
<comment type="caution">
    <text evidence="5">The sequence shown here is derived from an EMBL/GenBank/DDBJ whole genome shotgun (WGS) entry which is preliminary data.</text>
</comment>
<dbReference type="RefSeq" id="WP_067484286.1">
    <property type="nucleotide sequence ID" value="NZ_JBHXPO010000002.1"/>
</dbReference>
<dbReference type="Gene3D" id="1.10.10.10">
    <property type="entry name" value="Winged helix-like DNA-binding domain superfamily/Winged helix DNA-binding domain"/>
    <property type="match status" value="1"/>
</dbReference>
<evidence type="ECO:0000256" key="3">
    <source>
        <dbReference type="ARBA" id="ARBA00023163"/>
    </source>
</evidence>
<evidence type="ECO:0000313" key="6">
    <source>
        <dbReference type="Proteomes" id="UP000295087"/>
    </source>
</evidence>
<dbReference type="InterPro" id="IPR023187">
    <property type="entry name" value="Tscrpt_reg_MarR-type_CS"/>
</dbReference>
<dbReference type="EMBL" id="SNXK01000001">
    <property type="protein sequence ID" value="TDP43048.1"/>
    <property type="molecule type" value="Genomic_DNA"/>
</dbReference>
<keyword evidence="2 5" id="KW-0238">DNA-binding</keyword>
<dbReference type="SMART" id="SM00347">
    <property type="entry name" value="HTH_MARR"/>
    <property type="match status" value="1"/>
</dbReference>
<reference evidence="5 6" key="1">
    <citation type="submission" date="2019-03" db="EMBL/GenBank/DDBJ databases">
        <title>Genomic Encyclopedia of Type Strains, Phase IV (KMG-IV): sequencing the most valuable type-strain genomes for metagenomic binning, comparative biology and taxonomic classification.</title>
        <authorList>
            <person name="Goeker M."/>
        </authorList>
    </citation>
    <scope>NUCLEOTIDE SEQUENCE [LARGE SCALE GENOMIC DNA]</scope>
    <source>
        <strain evidence="5 6">DSM 44496</strain>
    </source>
</reference>
<accession>A0A4R6PVY1</accession>
<evidence type="ECO:0000259" key="4">
    <source>
        <dbReference type="PROSITE" id="PS50995"/>
    </source>
</evidence>
<dbReference type="AlphaFoldDB" id="A0A4R6PVY1"/>
<proteinExistence type="predicted"/>
<dbReference type="PANTHER" id="PTHR39515:SF2">
    <property type="entry name" value="HTH-TYPE TRANSCRIPTIONAL REGULATOR RV0880"/>
    <property type="match status" value="1"/>
</dbReference>
<dbReference type="GO" id="GO:0003700">
    <property type="term" value="F:DNA-binding transcription factor activity"/>
    <property type="evidence" value="ECO:0007669"/>
    <property type="project" value="InterPro"/>
</dbReference>
<dbReference type="InterPro" id="IPR036388">
    <property type="entry name" value="WH-like_DNA-bd_sf"/>
</dbReference>
<dbReference type="PROSITE" id="PS50995">
    <property type="entry name" value="HTH_MARR_2"/>
    <property type="match status" value="1"/>
</dbReference>